<name>A0A8H3HGK7_9AGAM</name>
<dbReference type="Pfam" id="PF17900">
    <property type="entry name" value="Peptidase_M1_N"/>
    <property type="match status" value="1"/>
</dbReference>
<dbReference type="PANTHER" id="PTHR11533">
    <property type="entry name" value="PROTEASE M1 ZINC METALLOPROTEASE"/>
    <property type="match status" value="1"/>
</dbReference>
<dbReference type="GO" id="GO:0070006">
    <property type="term" value="F:metalloaminopeptidase activity"/>
    <property type="evidence" value="ECO:0007669"/>
    <property type="project" value="TreeGrafter"/>
</dbReference>
<protein>
    <recommendedName>
        <fullName evidence="1">Aminopeptidase N-like N-terminal domain-containing protein</fullName>
    </recommendedName>
</protein>
<dbReference type="GO" id="GO:0016020">
    <property type="term" value="C:membrane"/>
    <property type="evidence" value="ECO:0007669"/>
    <property type="project" value="TreeGrafter"/>
</dbReference>
<dbReference type="InterPro" id="IPR045357">
    <property type="entry name" value="Aminopeptidase_N-like_N"/>
</dbReference>
<dbReference type="SUPFAM" id="SSF63737">
    <property type="entry name" value="Leukotriene A4 hydrolase N-terminal domain"/>
    <property type="match status" value="1"/>
</dbReference>
<comment type="caution">
    <text evidence="2">The sequence shown here is derived from an EMBL/GenBank/DDBJ whole genome shotgun (WGS) entry which is preliminary data.</text>
</comment>
<feature type="domain" description="Aminopeptidase N-like N-terminal" evidence="1">
    <location>
        <begin position="12"/>
        <end position="116"/>
    </location>
</feature>
<evidence type="ECO:0000313" key="3">
    <source>
        <dbReference type="Proteomes" id="UP000663850"/>
    </source>
</evidence>
<gene>
    <name evidence="2" type="ORF">RDB_LOCUS109844</name>
</gene>
<dbReference type="GO" id="GO:0005737">
    <property type="term" value="C:cytoplasm"/>
    <property type="evidence" value="ECO:0007669"/>
    <property type="project" value="TreeGrafter"/>
</dbReference>
<dbReference type="GO" id="GO:0043171">
    <property type="term" value="P:peptide catabolic process"/>
    <property type="evidence" value="ECO:0007669"/>
    <property type="project" value="TreeGrafter"/>
</dbReference>
<dbReference type="PANTHER" id="PTHR11533:SF174">
    <property type="entry name" value="PUROMYCIN-SENSITIVE AMINOPEPTIDASE-RELATED"/>
    <property type="match status" value="1"/>
</dbReference>
<evidence type="ECO:0000259" key="1">
    <source>
        <dbReference type="Pfam" id="PF17900"/>
    </source>
</evidence>
<sequence>MGKYRLPTNVRPTHYDLTIQTDLQALIFKGCVLIDLEVLEETSIITLNSLNLVLHEESLAVTSDALKTEQTQAVKLAGIDTEKERASVQLSTPLPKGSKAKLRIVYEAKLTGSMKGY</sequence>
<evidence type="ECO:0000313" key="2">
    <source>
        <dbReference type="EMBL" id="CAE6514222.1"/>
    </source>
</evidence>
<reference evidence="2" key="1">
    <citation type="submission" date="2021-01" db="EMBL/GenBank/DDBJ databases">
        <authorList>
            <person name="Kaushik A."/>
        </authorList>
    </citation>
    <scope>NUCLEOTIDE SEQUENCE</scope>
    <source>
        <strain evidence="2">Type strain: AG8-Rh-89/</strain>
    </source>
</reference>
<dbReference type="GO" id="GO:0042277">
    <property type="term" value="F:peptide binding"/>
    <property type="evidence" value="ECO:0007669"/>
    <property type="project" value="TreeGrafter"/>
</dbReference>
<dbReference type="Proteomes" id="UP000663850">
    <property type="component" value="Unassembled WGS sequence"/>
</dbReference>
<dbReference type="GO" id="GO:0008270">
    <property type="term" value="F:zinc ion binding"/>
    <property type="evidence" value="ECO:0007669"/>
    <property type="project" value="TreeGrafter"/>
</dbReference>
<dbReference type="GO" id="GO:0006508">
    <property type="term" value="P:proteolysis"/>
    <property type="evidence" value="ECO:0007669"/>
    <property type="project" value="TreeGrafter"/>
</dbReference>
<proteinExistence type="predicted"/>
<dbReference type="GO" id="GO:0005615">
    <property type="term" value="C:extracellular space"/>
    <property type="evidence" value="ECO:0007669"/>
    <property type="project" value="TreeGrafter"/>
</dbReference>
<dbReference type="InterPro" id="IPR042097">
    <property type="entry name" value="Aminopeptidase_N-like_N_sf"/>
</dbReference>
<dbReference type="Gene3D" id="2.60.40.1730">
    <property type="entry name" value="tricorn interacting facor f3 domain"/>
    <property type="match status" value="1"/>
</dbReference>
<dbReference type="AlphaFoldDB" id="A0A8H3HGK7"/>
<accession>A0A8H3HGK7</accession>
<dbReference type="EMBL" id="CAJMWZ010006015">
    <property type="protein sequence ID" value="CAE6514222.1"/>
    <property type="molecule type" value="Genomic_DNA"/>
</dbReference>
<dbReference type="InterPro" id="IPR050344">
    <property type="entry name" value="Peptidase_M1_aminopeptidases"/>
</dbReference>
<organism evidence="2 3">
    <name type="scientific">Rhizoctonia solani</name>
    <dbReference type="NCBI Taxonomy" id="456999"/>
    <lineage>
        <taxon>Eukaryota</taxon>
        <taxon>Fungi</taxon>
        <taxon>Dikarya</taxon>
        <taxon>Basidiomycota</taxon>
        <taxon>Agaricomycotina</taxon>
        <taxon>Agaricomycetes</taxon>
        <taxon>Cantharellales</taxon>
        <taxon>Ceratobasidiaceae</taxon>
        <taxon>Rhizoctonia</taxon>
    </lineage>
</organism>